<feature type="region of interest" description="Disordered" evidence="1">
    <location>
        <begin position="1"/>
        <end position="22"/>
    </location>
</feature>
<feature type="compositionally biased region" description="Low complexity" evidence="1">
    <location>
        <begin position="1"/>
        <end position="14"/>
    </location>
</feature>
<dbReference type="RefSeq" id="WP_339091984.1">
    <property type="nucleotide sequence ID" value="NZ_LR743507.1"/>
</dbReference>
<name>A0A679JAF2_VARPD</name>
<proteinExistence type="predicted"/>
<feature type="domain" description="DUF6484" evidence="2">
    <location>
        <begin position="56"/>
        <end position="114"/>
    </location>
</feature>
<accession>A0A679JAF2</accession>
<reference evidence="3" key="1">
    <citation type="submission" date="2019-12" db="EMBL/GenBank/DDBJ databases">
        <authorList>
            <person name="Cremers G."/>
        </authorList>
    </citation>
    <scope>NUCLEOTIDE SEQUENCE</scope>
    <source>
        <strain evidence="3">Vvax</strain>
    </source>
</reference>
<sequence length="186" mass="18953">MKATTMTGTPGTAGFQSSASDASADGVERSLLEAVLDRPSQPARALPAAKVDGISIGTVTGAGASGVRVSADVPSLADVPAFTLLEVTEADIGRTVALGFRGGAPDQPMVLGFVLDAEPPRSARPPAEALIDGERVVLNAQHEIELRCGDAAIVLSADGRIEFRGTYITSQASATQRILGGSVNIN</sequence>
<dbReference type="InterPro" id="IPR045506">
    <property type="entry name" value="DUF6484"/>
</dbReference>
<dbReference type="Pfam" id="PF20093">
    <property type="entry name" value="DUF6484"/>
    <property type="match status" value="1"/>
</dbReference>
<evidence type="ECO:0000313" key="3">
    <source>
        <dbReference type="EMBL" id="CAA2107857.1"/>
    </source>
</evidence>
<protein>
    <recommendedName>
        <fullName evidence="2">DUF6484 domain-containing protein</fullName>
    </recommendedName>
</protein>
<gene>
    <name evidence="3" type="ORF">VVAX_04445</name>
</gene>
<dbReference type="EMBL" id="LR743507">
    <property type="protein sequence ID" value="CAA2107857.1"/>
    <property type="molecule type" value="Genomic_DNA"/>
</dbReference>
<dbReference type="AlphaFoldDB" id="A0A679JAF2"/>
<evidence type="ECO:0000259" key="2">
    <source>
        <dbReference type="Pfam" id="PF20093"/>
    </source>
</evidence>
<evidence type="ECO:0000256" key="1">
    <source>
        <dbReference type="SAM" id="MobiDB-lite"/>
    </source>
</evidence>
<organism evidence="3">
    <name type="scientific">Variovorax paradoxus</name>
    <dbReference type="NCBI Taxonomy" id="34073"/>
    <lineage>
        <taxon>Bacteria</taxon>
        <taxon>Pseudomonadati</taxon>
        <taxon>Pseudomonadota</taxon>
        <taxon>Betaproteobacteria</taxon>
        <taxon>Burkholderiales</taxon>
        <taxon>Comamonadaceae</taxon>
        <taxon>Variovorax</taxon>
    </lineage>
</organism>